<dbReference type="InterPro" id="IPR041662">
    <property type="entry name" value="SusD-like_2"/>
</dbReference>
<name>A0ABS7CYH1_9BACT</name>
<feature type="signal peptide" evidence="1">
    <location>
        <begin position="1"/>
        <end position="23"/>
    </location>
</feature>
<evidence type="ECO:0000256" key="1">
    <source>
        <dbReference type="SAM" id="SignalP"/>
    </source>
</evidence>
<protein>
    <submittedName>
        <fullName evidence="2">SusD/RagB family nutrient-binding outer membrane lipoprotein</fullName>
    </submittedName>
</protein>
<keyword evidence="1" id="KW-0732">Signal</keyword>
<proteinExistence type="predicted"/>
<reference evidence="2 3" key="1">
    <citation type="journal article" date="2016" name="Int. J. Syst. Evol. Microbiol.">
        <title>Pontibacter aydingkolensis sp. nov., isolated from soil of a salt lake.</title>
        <authorList>
            <person name="Osman G."/>
            <person name="Zhang T."/>
            <person name="Lou K."/>
            <person name="Gao Y."/>
            <person name="Chang W."/>
            <person name="Lin Q."/>
            <person name="Yang H.M."/>
            <person name="Huo X.D."/>
            <person name="Wang N."/>
        </authorList>
    </citation>
    <scope>NUCLEOTIDE SEQUENCE [LARGE SCALE GENOMIC DNA]</scope>
    <source>
        <strain evidence="2 3">KACC 19255</strain>
    </source>
</reference>
<accession>A0ABS7CYH1</accession>
<dbReference type="PROSITE" id="PS51257">
    <property type="entry name" value="PROKAR_LIPOPROTEIN"/>
    <property type="match status" value="1"/>
</dbReference>
<feature type="chain" id="PRO_5046544730" evidence="1">
    <location>
        <begin position="24"/>
        <end position="493"/>
    </location>
</feature>
<dbReference type="InterPro" id="IPR011990">
    <property type="entry name" value="TPR-like_helical_dom_sf"/>
</dbReference>
<keyword evidence="2" id="KW-0449">Lipoprotein</keyword>
<gene>
    <name evidence="2" type="ORF">K0O23_17390</name>
</gene>
<dbReference type="RefSeq" id="WP_219878727.1">
    <property type="nucleotide sequence ID" value="NZ_JAHYXK010000020.1"/>
</dbReference>
<keyword evidence="3" id="KW-1185">Reference proteome</keyword>
<dbReference type="Pfam" id="PF12771">
    <property type="entry name" value="SusD-like_2"/>
    <property type="match status" value="1"/>
</dbReference>
<dbReference type="Proteomes" id="UP000813018">
    <property type="component" value="Unassembled WGS sequence"/>
</dbReference>
<dbReference type="EMBL" id="JAHYXK010000020">
    <property type="protein sequence ID" value="MBW7468853.1"/>
    <property type="molecule type" value="Genomic_DNA"/>
</dbReference>
<dbReference type="Gene3D" id="1.25.40.390">
    <property type="match status" value="1"/>
</dbReference>
<dbReference type="SUPFAM" id="SSF48452">
    <property type="entry name" value="TPR-like"/>
    <property type="match status" value="1"/>
</dbReference>
<evidence type="ECO:0000313" key="3">
    <source>
        <dbReference type="Proteomes" id="UP000813018"/>
    </source>
</evidence>
<comment type="caution">
    <text evidence="2">The sequence shown here is derived from an EMBL/GenBank/DDBJ whole genome shotgun (WGS) entry which is preliminary data.</text>
</comment>
<organism evidence="2 3">
    <name type="scientific">Pontibacter aydingkolensis</name>
    <dbReference type="NCBI Taxonomy" id="1911536"/>
    <lineage>
        <taxon>Bacteria</taxon>
        <taxon>Pseudomonadati</taxon>
        <taxon>Bacteroidota</taxon>
        <taxon>Cytophagia</taxon>
        <taxon>Cytophagales</taxon>
        <taxon>Hymenobacteraceae</taxon>
        <taxon>Pontibacter</taxon>
    </lineage>
</organism>
<sequence>MTRFSKYKFCFALLLGFSLSSCDKDFEEINRNPNAPEDVPASVILPAAEQSAVSRLFGASVNLTYASTWAQHIAKIQYIDEDRYNFRASDFSTHWDQLYSGPLLDTRLVIDKAQETGNSSMEGVGRTWRTWIFQNITDLWGDIPYSDALQGSEGKMTPKYDSQESIYMDMLQQLETANTLLAAGGTVGGDLIYGGSPEKWRKFTNSLRLRLLIHMAKVAPDKAKEGIEKIMADGTKYPIFESNADNATLTYLGAQPYRNPWFENSVTRDDHAVSKTLVDLLGSKNDPRIAVYAKPAEKPASPTAGVTVNGKQYVGQQNGAVAQPSLPTVSRIGAKYRDTPNAPMYIMTHAEVMFILAEAAARGWNVGMTAAEAYNAGIRSSMMLNGVSDAEIEAYLMQPSVAYAAQTNKFEAISTQKWIALFGNGIEAFTEFRRMGYPNTIKEVPASFFPGKGVPLRFSYTDQERSTNKANVDAASSGIVDFLFGKPLWWDVD</sequence>
<evidence type="ECO:0000313" key="2">
    <source>
        <dbReference type="EMBL" id="MBW7468853.1"/>
    </source>
</evidence>